<evidence type="ECO:0000313" key="3">
    <source>
        <dbReference type="EMBL" id="KOX93240.1"/>
    </source>
</evidence>
<dbReference type="AlphaFoldDB" id="A0A0N0U9B6"/>
<accession>A0A0N0U9B6</accession>
<sequence length="144" mass="15309">MYDSILVPTDGSEHSDLAIEHALTLATQFDAEVHALFVVEQAGPDGHWDFAVEDQEATGEKVLDAVDAAGDERAVHVERHLRRGTPSEEIVDAATDYEVDLIVMGTQGRTGLSRIATAGSTTERVVRLTEIPTLVVGGAGAETA</sequence>
<comment type="similarity">
    <text evidence="1">Belongs to the universal stress protein A family.</text>
</comment>
<dbReference type="OrthoDB" id="105697at2157"/>
<dbReference type="PANTHER" id="PTHR46268">
    <property type="entry name" value="STRESS RESPONSE PROTEIN NHAX"/>
    <property type="match status" value="1"/>
</dbReference>
<evidence type="ECO:0000313" key="5">
    <source>
        <dbReference type="Proteomes" id="UP000037729"/>
    </source>
</evidence>
<dbReference type="CDD" id="cd00293">
    <property type="entry name" value="USP-like"/>
    <property type="match status" value="1"/>
</dbReference>
<dbReference type="RefSeq" id="WP_053968372.1">
    <property type="nucleotide sequence ID" value="NZ_LIUF01000003.1"/>
</dbReference>
<dbReference type="PATRIC" id="fig|1705562.3.peg.624"/>
<name>A0A0N0U9B6_9EURY</name>
<dbReference type="PRINTS" id="PR01438">
    <property type="entry name" value="UNVRSLSTRESS"/>
</dbReference>
<dbReference type="SUPFAM" id="SSF52402">
    <property type="entry name" value="Adenine nucleotide alpha hydrolases-like"/>
    <property type="match status" value="1"/>
</dbReference>
<gene>
    <name evidence="3" type="ORF">AMS69_12155</name>
    <name evidence="4" type="ORF">GOC83_19495</name>
</gene>
<comment type="caution">
    <text evidence="3">The sequence shown here is derived from an EMBL/GenBank/DDBJ whole genome shotgun (WGS) entry which is preliminary data.</text>
</comment>
<keyword evidence="5" id="KW-1185">Reference proteome</keyword>
<dbReference type="Proteomes" id="UP000037729">
    <property type="component" value="Unassembled WGS sequence"/>
</dbReference>
<dbReference type="STRING" id="1705562.AMS69_12155"/>
<dbReference type="PANTHER" id="PTHR46268:SF6">
    <property type="entry name" value="UNIVERSAL STRESS PROTEIN UP12"/>
    <property type="match status" value="1"/>
</dbReference>
<evidence type="ECO:0000256" key="1">
    <source>
        <dbReference type="ARBA" id="ARBA00008791"/>
    </source>
</evidence>
<feature type="domain" description="UspA" evidence="2">
    <location>
        <begin position="1"/>
        <end position="136"/>
    </location>
</feature>
<reference evidence="3 5" key="1">
    <citation type="submission" date="2015-08" db="EMBL/GenBank/DDBJ databases">
        <title>Genomes of Isolates from Cabo Rojo, PR.</title>
        <authorList>
            <person name="Sanchez-Nieves R.L."/>
            <person name="Montalvo-Rodriguez R."/>
        </authorList>
    </citation>
    <scope>NUCLEOTIDE SEQUENCE [LARGE SCALE GENOMIC DNA]</scope>
    <source>
        <strain evidence="3 5">SL3</strain>
    </source>
</reference>
<evidence type="ECO:0000259" key="2">
    <source>
        <dbReference type="Pfam" id="PF00582"/>
    </source>
</evidence>
<protein>
    <submittedName>
        <fullName evidence="3 4">Universal stress protein</fullName>
    </submittedName>
</protein>
<organism evidence="3 5">
    <name type="scientific">Haloarcula rubripromontorii</name>
    <dbReference type="NCBI Taxonomy" id="1705562"/>
    <lineage>
        <taxon>Archaea</taxon>
        <taxon>Methanobacteriati</taxon>
        <taxon>Methanobacteriota</taxon>
        <taxon>Stenosarchaea group</taxon>
        <taxon>Halobacteria</taxon>
        <taxon>Halobacteriales</taxon>
        <taxon>Haloarculaceae</taxon>
        <taxon>Haloarcula</taxon>
    </lineage>
</organism>
<proteinExistence type="inferred from homology"/>
<dbReference type="Gene3D" id="3.40.50.620">
    <property type="entry name" value="HUPs"/>
    <property type="match status" value="1"/>
</dbReference>
<dbReference type="InterPro" id="IPR014729">
    <property type="entry name" value="Rossmann-like_a/b/a_fold"/>
</dbReference>
<dbReference type="Proteomes" id="UP000610611">
    <property type="component" value="Unassembled WGS sequence"/>
</dbReference>
<reference evidence="4" key="2">
    <citation type="submission" date="2019-12" db="EMBL/GenBank/DDBJ databases">
        <title>The whole-genome sequencing of Haloarcula japonica strain pws8.</title>
        <authorList>
            <person name="Verma D.K."/>
            <person name="Gopal K."/>
            <person name="Prasad E.S."/>
        </authorList>
    </citation>
    <scope>NUCLEOTIDE SEQUENCE</scope>
    <source>
        <strain evidence="4">Pws8</strain>
    </source>
</reference>
<evidence type="ECO:0000313" key="4">
    <source>
        <dbReference type="EMBL" id="NLV08305.1"/>
    </source>
</evidence>
<dbReference type="InterPro" id="IPR006015">
    <property type="entry name" value="Universal_stress_UspA"/>
</dbReference>
<dbReference type="InterPro" id="IPR006016">
    <property type="entry name" value="UspA"/>
</dbReference>
<dbReference type="Pfam" id="PF00582">
    <property type="entry name" value="Usp"/>
    <property type="match status" value="1"/>
</dbReference>
<dbReference type="EMBL" id="WOWB01000009">
    <property type="protein sequence ID" value="NLV08305.1"/>
    <property type="molecule type" value="Genomic_DNA"/>
</dbReference>
<dbReference type="EMBL" id="LIUF01000003">
    <property type="protein sequence ID" value="KOX93240.1"/>
    <property type="molecule type" value="Genomic_DNA"/>
</dbReference>